<proteinExistence type="predicted"/>
<dbReference type="InterPro" id="IPR028098">
    <property type="entry name" value="Glyco_trans_4-like_N"/>
</dbReference>
<dbReference type="PANTHER" id="PTHR45947">
    <property type="entry name" value="SULFOQUINOVOSYL TRANSFERASE SQD2"/>
    <property type="match status" value="1"/>
</dbReference>
<feature type="domain" description="Glycosyltransferase subfamily 4-like N-terminal" evidence="2">
    <location>
        <begin position="18"/>
        <end position="177"/>
    </location>
</feature>
<accession>A0A0G2Z4T1</accession>
<organism evidence="3 4">
    <name type="scientific">Kosmotoga pacifica</name>
    <dbReference type="NCBI Taxonomy" id="1330330"/>
    <lineage>
        <taxon>Bacteria</taxon>
        <taxon>Thermotogati</taxon>
        <taxon>Thermotogota</taxon>
        <taxon>Thermotogae</taxon>
        <taxon>Kosmotogales</taxon>
        <taxon>Kosmotogaceae</taxon>
        <taxon>Kosmotoga</taxon>
    </lineage>
</organism>
<dbReference type="AlphaFoldDB" id="A0A0G2Z4T1"/>
<dbReference type="InterPro" id="IPR050194">
    <property type="entry name" value="Glycosyltransferase_grp1"/>
</dbReference>
<dbReference type="GO" id="GO:0016757">
    <property type="term" value="F:glycosyltransferase activity"/>
    <property type="evidence" value="ECO:0007669"/>
    <property type="project" value="InterPro"/>
</dbReference>
<dbReference type="Pfam" id="PF13439">
    <property type="entry name" value="Glyco_transf_4"/>
    <property type="match status" value="1"/>
</dbReference>
<evidence type="ECO:0000313" key="4">
    <source>
        <dbReference type="Proteomes" id="UP000035159"/>
    </source>
</evidence>
<dbReference type="STRING" id="1330330.IX53_00935"/>
<gene>
    <name evidence="3" type="ORF">IX53_00935</name>
</gene>
<evidence type="ECO:0008006" key="5">
    <source>
        <dbReference type="Google" id="ProtNLM"/>
    </source>
</evidence>
<dbReference type="EMBL" id="CP011232">
    <property type="protein sequence ID" value="AKI96620.1"/>
    <property type="molecule type" value="Genomic_DNA"/>
</dbReference>
<evidence type="ECO:0000259" key="2">
    <source>
        <dbReference type="Pfam" id="PF13439"/>
    </source>
</evidence>
<dbReference type="InterPro" id="IPR001296">
    <property type="entry name" value="Glyco_trans_1"/>
</dbReference>
<protein>
    <recommendedName>
        <fullName evidence="5">Glycosyl transferase family 1 domain-containing protein</fullName>
    </recommendedName>
</protein>
<evidence type="ECO:0000313" key="3">
    <source>
        <dbReference type="EMBL" id="AKI96620.1"/>
    </source>
</evidence>
<name>A0A0G2Z4T1_9BACT</name>
<reference evidence="3 4" key="1">
    <citation type="submission" date="2015-04" db="EMBL/GenBank/DDBJ databases">
        <title>Complete Genome Sequence of Kosmotoga pacifica SLHLJ1.</title>
        <authorList>
            <person name="Jiang L.J."/>
            <person name="Shao Z.Z."/>
            <person name="Jebbar M."/>
        </authorList>
    </citation>
    <scope>NUCLEOTIDE SEQUENCE [LARGE SCALE GENOMIC DNA]</scope>
    <source>
        <strain evidence="3 4">SLHLJ1</strain>
    </source>
</reference>
<dbReference type="Proteomes" id="UP000035159">
    <property type="component" value="Chromosome"/>
</dbReference>
<feature type="domain" description="Glycosyl transferase family 1" evidence="1">
    <location>
        <begin position="198"/>
        <end position="347"/>
    </location>
</feature>
<dbReference type="PANTHER" id="PTHR45947:SF3">
    <property type="entry name" value="SULFOQUINOVOSYL TRANSFERASE SQD2"/>
    <property type="match status" value="1"/>
</dbReference>
<dbReference type="SUPFAM" id="SSF53756">
    <property type="entry name" value="UDP-Glycosyltransferase/glycogen phosphorylase"/>
    <property type="match status" value="1"/>
</dbReference>
<dbReference type="Pfam" id="PF00534">
    <property type="entry name" value="Glycos_transf_1"/>
    <property type="match status" value="1"/>
</dbReference>
<dbReference type="PATRIC" id="fig|1330330.3.peg.182"/>
<evidence type="ECO:0000259" key="1">
    <source>
        <dbReference type="Pfam" id="PF00534"/>
    </source>
</evidence>
<dbReference type="Gene3D" id="3.40.50.2000">
    <property type="entry name" value="Glycogen Phosphorylase B"/>
    <property type="match status" value="2"/>
</dbReference>
<keyword evidence="4" id="KW-1185">Reference proteome</keyword>
<dbReference type="KEGG" id="kpf:IX53_00935"/>
<sequence length="375" mass="42899">MNSRPIFLTINKMYFPEIGGVESVAKVIAEIAARRGYDSYVITFSRSKHTSKENINGVHVIRCASIFCKDPIRISLKFIRCYEEFSKKSSIEIFHFPSGFPELICKKSKTNTKKYVFYHADVVSRNIKGYLFNYMVASPFLSTAGKIIATSPQMLRTSPLLNQFQNKSTIIPLFVDDKLFTPYGEFFDFTDYGLRVSSNMKLVLYVGRFGRYKGLEYLVKAFNLLPKQYLLILVGDGPLKPFIQKLIKHYDLNNRVFMLPHLKYFDLAKLYRTVDVFVLPSIDRGEAFGLVALEAMASGVPVITTILGTGTTFHNLHNKTGLHVPPMNSEALAEAIMKIIDENWKVSHHDVILKRAKEFSLNKFEKRILNTIFKI</sequence>